<gene>
    <name evidence="2" type="ORF">OCV77_02130</name>
</gene>
<evidence type="ECO:0000313" key="3">
    <source>
        <dbReference type="Proteomes" id="UP001652432"/>
    </source>
</evidence>
<dbReference type="Proteomes" id="UP001652432">
    <property type="component" value="Unassembled WGS sequence"/>
</dbReference>
<proteinExistence type="predicted"/>
<protein>
    <submittedName>
        <fullName evidence="2">Spore coat protein CotJB</fullName>
    </submittedName>
</protein>
<reference evidence="2 3" key="1">
    <citation type="journal article" date="2021" name="ISME Commun">
        <title>Automated analysis of genomic sequences facilitates high-throughput and comprehensive description of bacteria.</title>
        <authorList>
            <person name="Hitch T.C.A."/>
        </authorList>
    </citation>
    <scope>NUCLEOTIDE SEQUENCE [LARGE SCALE GENOMIC DNA]</scope>
    <source>
        <strain evidence="2 3">Sanger_18</strain>
    </source>
</reference>
<name>A0ABT2SZ82_9FIRM</name>
<evidence type="ECO:0000259" key="1">
    <source>
        <dbReference type="Pfam" id="PF12652"/>
    </source>
</evidence>
<organism evidence="2 3">
    <name type="scientific">Suilimivivens aceti</name>
    <dbReference type="NCBI Taxonomy" id="2981774"/>
    <lineage>
        <taxon>Bacteria</taxon>
        <taxon>Bacillati</taxon>
        <taxon>Bacillota</taxon>
        <taxon>Clostridia</taxon>
        <taxon>Lachnospirales</taxon>
        <taxon>Lachnospiraceae</taxon>
        <taxon>Suilimivivens</taxon>
    </lineage>
</organism>
<accession>A0ABT2SZ82</accession>
<keyword evidence="2" id="KW-0167">Capsid protein</keyword>
<dbReference type="RefSeq" id="WP_118797041.1">
    <property type="nucleotide sequence ID" value="NZ_JAOQKJ010000002.1"/>
</dbReference>
<evidence type="ECO:0000313" key="2">
    <source>
        <dbReference type="EMBL" id="MCU6743311.1"/>
    </source>
</evidence>
<dbReference type="Pfam" id="PF12652">
    <property type="entry name" value="CotJB"/>
    <property type="match status" value="1"/>
</dbReference>
<dbReference type="EMBL" id="JAOQKJ010000002">
    <property type="protein sequence ID" value="MCU6743311.1"/>
    <property type="molecule type" value="Genomic_DNA"/>
</dbReference>
<dbReference type="PIRSF" id="PIRSF010606">
    <property type="entry name" value="Spore_coat_CotJB"/>
    <property type="match status" value="1"/>
</dbReference>
<keyword evidence="2" id="KW-0946">Virion</keyword>
<dbReference type="InterPro" id="IPR016571">
    <property type="entry name" value="Spore_coat_assembly_CotJB"/>
</dbReference>
<comment type="caution">
    <text evidence="2">The sequence shown here is derived from an EMBL/GenBank/DDBJ whole genome shotgun (WGS) entry which is preliminary data.</text>
</comment>
<dbReference type="InterPro" id="IPR024207">
    <property type="entry name" value="CotJB_dom"/>
</dbReference>
<sequence length="91" mass="10928">MNNRSKMTDQQQLYHDIGVIDFVVVEMTEYLDTHPTDREAMEYLNHYVRMKNQAMQEYAMKYTPLRISDAQFCKKGEWEWATTPWPWEGGC</sequence>
<keyword evidence="3" id="KW-1185">Reference proteome</keyword>
<feature type="domain" description="Protein CotJB" evidence="1">
    <location>
        <begin position="12"/>
        <end position="88"/>
    </location>
</feature>